<dbReference type="Ensembl" id="ENSPANT00000053476.2">
    <property type="protein sequence ID" value="ENSPANP00000022446.1"/>
    <property type="gene ID" value="ENSPANG00000029618.2"/>
</dbReference>
<feature type="region of interest" description="Disordered" evidence="2">
    <location>
        <begin position="64"/>
        <end position="102"/>
    </location>
</feature>
<accession>A0A2I3LG87</accession>
<dbReference type="GeneID" id="101002372"/>
<dbReference type="Proteomes" id="UP000028761">
    <property type="component" value="Chromosome X"/>
</dbReference>
<evidence type="ECO:0000313" key="4">
    <source>
        <dbReference type="Proteomes" id="UP000028761"/>
    </source>
</evidence>
<feature type="compositionally biased region" description="Polar residues" evidence="2">
    <location>
        <begin position="64"/>
        <end position="76"/>
    </location>
</feature>
<dbReference type="Bgee" id="ENSPANG00000029618">
    <property type="expression patterns" value="Expressed in testis"/>
</dbReference>
<evidence type="ECO:0000313" key="3">
    <source>
        <dbReference type="Ensembl" id="ENSPANP00000022446.1"/>
    </source>
</evidence>
<dbReference type="AlphaFoldDB" id="A0A2I3LG87"/>
<reference evidence="3" key="2">
    <citation type="submission" date="2025-08" db="UniProtKB">
        <authorList>
            <consortium name="Ensembl"/>
        </authorList>
    </citation>
    <scope>IDENTIFICATION</scope>
</reference>
<feature type="compositionally biased region" description="Basic and acidic residues" evidence="2">
    <location>
        <begin position="23"/>
        <end position="36"/>
    </location>
</feature>
<feature type="compositionally biased region" description="Acidic residues" evidence="2">
    <location>
        <begin position="82"/>
        <end position="91"/>
    </location>
</feature>
<reference evidence="3 4" key="1">
    <citation type="submission" date="2012-03" db="EMBL/GenBank/DDBJ databases">
        <title>Whole Genome Assembly of Papio anubis.</title>
        <authorList>
            <person name="Liu Y.L."/>
            <person name="Abraham K.A."/>
            <person name="Akbar H.A."/>
            <person name="Ali S.A."/>
            <person name="Anosike U.A."/>
            <person name="Aqrawi P.A."/>
            <person name="Arias F.A."/>
            <person name="Attaway T.A."/>
            <person name="Awwad R.A."/>
            <person name="Babu C.B."/>
            <person name="Bandaranaike D.B."/>
            <person name="Battles P.B."/>
            <person name="Bell A.B."/>
            <person name="Beltran B.B."/>
            <person name="Berhane-Mersha D.B."/>
            <person name="Bess C.B."/>
            <person name="Bickham C.B."/>
            <person name="Bolden T.B."/>
            <person name="Carter K.C."/>
            <person name="Chau D.C."/>
            <person name="Chavez A.C."/>
            <person name="Clerc-Blankenburg K.C."/>
            <person name="Coyle M.C."/>
            <person name="Dao M.D."/>
            <person name="Davila M.L.D."/>
            <person name="Davy-Carroll L.D."/>
            <person name="Denson S.D."/>
            <person name="Dinh H.D."/>
            <person name="Fernandez S.F."/>
            <person name="Fernando P.F."/>
            <person name="Forbes L.F."/>
            <person name="Francis C.F."/>
            <person name="Francisco L.F."/>
            <person name="Fu Q.F."/>
            <person name="Garcia-Iii R.G."/>
            <person name="Garrett T.G."/>
            <person name="Gross S.G."/>
            <person name="Gubbala S.G."/>
            <person name="Hirani K.H."/>
            <person name="Hogues M.H."/>
            <person name="Hollins B.H."/>
            <person name="Jackson L.J."/>
            <person name="Javaid M.J."/>
            <person name="Jhangiani S.J."/>
            <person name="Johnson A.J."/>
            <person name="Johnson B.J."/>
            <person name="Jones J.J."/>
            <person name="Joshi V.J."/>
            <person name="Kalu J.K."/>
            <person name="Khan N.K."/>
            <person name="Korchina V.K."/>
            <person name="Kovar C.K."/>
            <person name="Lago L.L."/>
            <person name="Lara F.L."/>
            <person name="Le T.-K.L."/>
            <person name="Lee S.L."/>
            <person name="Legall-Iii F.L."/>
            <person name="Lemon S.L."/>
            <person name="Liu J.L."/>
            <person name="Liu Y.-S.L."/>
            <person name="Liyanage D.L."/>
            <person name="Lopez J.L."/>
            <person name="Lorensuhewa L.L."/>
            <person name="Mata R.M."/>
            <person name="Mathew T.M."/>
            <person name="Mercado C.M."/>
            <person name="Mercado I.M."/>
            <person name="Morales K.M."/>
            <person name="Morgan M.M."/>
            <person name="Munidasa M.M."/>
            <person name="Ngo D.N."/>
            <person name="Nguyen L.N."/>
            <person name="Nguyen T.N."/>
            <person name="Nguyen N.N."/>
            <person name="Obregon M.O."/>
            <person name="Okwuonu G.O."/>
            <person name="Ongeri F.O."/>
            <person name="Onwere C.O."/>
            <person name="Osifeso I.O."/>
            <person name="Parra A.P."/>
            <person name="Patil S.P."/>
            <person name="Perez A.P."/>
            <person name="Perez Y.P."/>
            <person name="Pham C.P."/>
            <person name="Pu L.-L.P."/>
            <person name="Puazo M.P."/>
            <person name="Quiroz J.Q."/>
            <person name="Rouhana J.R."/>
            <person name="Ruiz M.R."/>
            <person name="Ruiz S.-J.R."/>
            <person name="Saada N.S."/>
            <person name="Santibanez J.S."/>
            <person name="Scheel M.S."/>
            <person name="Schneider B.S."/>
            <person name="Simmons D.S."/>
            <person name="Sisson I.S."/>
            <person name="Tang L.-Y.T."/>
            <person name="Thornton R.T."/>
            <person name="Tisius J.T."/>
            <person name="Toledanes G.T."/>
            <person name="Trejos Z.T."/>
            <person name="Usmani K.U."/>
            <person name="Varghese R.V."/>
            <person name="Vattathil S.V."/>
            <person name="Vee V.V."/>
            <person name="Walker D.W."/>
            <person name="Weissenberger G.W."/>
            <person name="White C.W."/>
            <person name="Williams A.W."/>
            <person name="Woodworth J.W."/>
            <person name="Wright R.W."/>
            <person name="Zhu Y.Z."/>
            <person name="Han Y.H."/>
            <person name="Newsham I.N."/>
            <person name="Nazareth L.N."/>
            <person name="Worley K.W."/>
            <person name="Muzny D.M."/>
            <person name="Rogers J.R."/>
            <person name="Gibbs R.G."/>
        </authorList>
    </citation>
    <scope>NUCLEOTIDE SEQUENCE [LARGE SCALE GENOMIC DNA]</scope>
</reference>
<dbReference type="OrthoDB" id="9531421at2759"/>
<sequence length="102" mass="11573">MEQPTSSTNGETRKSPCESNNNKNDEMQETPNRDLAPKPSLKKTKTSEYPTLLMFPYKKFKKISSSQVENYQSPGNTIYPIQEEEEEDLDSFEGSSQEGGED</sequence>
<feature type="compositionally biased region" description="Polar residues" evidence="2">
    <location>
        <begin position="93"/>
        <end position="102"/>
    </location>
</feature>
<comment type="similarity">
    <text evidence="1">Belongs to the SPAN-X family.</text>
</comment>
<feature type="region of interest" description="Disordered" evidence="2">
    <location>
        <begin position="1"/>
        <end position="49"/>
    </location>
</feature>
<keyword evidence="4" id="KW-1185">Reference proteome</keyword>
<dbReference type="GeneTree" id="ENSGT00940000164738"/>
<name>A0A2I3LG87_PAPAN</name>
<dbReference type="KEGG" id="panu:101002372"/>
<feature type="compositionally biased region" description="Polar residues" evidence="2">
    <location>
        <begin position="1"/>
        <end position="10"/>
    </location>
</feature>
<evidence type="ECO:0000256" key="1">
    <source>
        <dbReference type="ARBA" id="ARBA00006323"/>
    </source>
</evidence>
<proteinExistence type="inferred from homology"/>
<dbReference type="Pfam" id="PF07458">
    <property type="entry name" value="SPAN-X"/>
    <property type="match status" value="1"/>
</dbReference>
<dbReference type="RefSeq" id="XP_003918429.1">
    <property type="nucleotide sequence ID" value="XM_003918380.5"/>
</dbReference>
<organism evidence="3 4">
    <name type="scientific">Papio anubis</name>
    <name type="common">Olive baboon</name>
    <dbReference type="NCBI Taxonomy" id="9555"/>
    <lineage>
        <taxon>Eukaryota</taxon>
        <taxon>Metazoa</taxon>
        <taxon>Chordata</taxon>
        <taxon>Craniata</taxon>
        <taxon>Vertebrata</taxon>
        <taxon>Euteleostomi</taxon>
        <taxon>Mammalia</taxon>
        <taxon>Eutheria</taxon>
        <taxon>Euarchontoglires</taxon>
        <taxon>Primates</taxon>
        <taxon>Haplorrhini</taxon>
        <taxon>Catarrhini</taxon>
        <taxon>Cercopithecidae</taxon>
        <taxon>Cercopithecinae</taxon>
        <taxon>Papio</taxon>
    </lineage>
</organism>
<dbReference type="InterPro" id="IPR010007">
    <property type="entry name" value="SPAN-X_fam"/>
</dbReference>
<protein>
    <submittedName>
        <fullName evidence="3">Uncharacterized protein</fullName>
    </submittedName>
</protein>
<evidence type="ECO:0000256" key="2">
    <source>
        <dbReference type="SAM" id="MobiDB-lite"/>
    </source>
</evidence>
<dbReference type="OMA" id="ETRKSPC"/>
<reference evidence="3" key="3">
    <citation type="submission" date="2025-09" db="UniProtKB">
        <authorList>
            <consortium name="Ensembl"/>
        </authorList>
    </citation>
    <scope>IDENTIFICATION</scope>
</reference>